<dbReference type="SUPFAM" id="SSF50630">
    <property type="entry name" value="Acid proteases"/>
    <property type="match status" value="1"/>
</dbReference>
<dbReference type="PANTHER" id="PTHR33067">
    <property type="entry name" value="RNA-DIRECTED DNA POLYMERASE-RELATED"/>
    <property type="match status" value="1"/>
</dbReference>
<dbReference type="GO" id="GO:0004190">
    <property type="term" value="F:aspartic-type endopeptidase activity"/>
    <property type="evidence" value="ECO:0007669"/>
    <property type="project" value="InterPro"/>
</dbReference>
<dbReference type="Gene3D" id="2.40.70.10">
    <property type="entry name" value="Acid Proteases"/>
    <property type="match status" value="1"/>
</dbReference>
<feature type="domain" description="Retrotransposon gag" evidence="2">
    <location>
        <begin position="150"/>
        <end position="242"/>
    </location>
</feature>
<dbReference type="OrthoDB" id="691543at2759"/>
<dbReference type="GO" id="GO:0006508">
    <property type="term" value="P:proteolysis"/>
    <property type="evidence" value="ECO:0007669"/>
    <property type="project" value="InterPro"/>
</dbReference>
<dbReference type="Pfam" id="PF03732">
    <property type="entry name" value="Retrotrans_gag"/>
    <property type="match status" value="1"/>
</dbReference>
<feature type="compositionally biased region" description="Low complexity" evidence="1">
    <location>
        <begin position="26"/>
        <end position="58"/>
    </location>
</feature>
<dbReference type="AlphaFoldDB" id="A0A5N6M920"/>
<name>A0A5N6M920_9ASTR</name>
<keyword evidence="4" id="KW-1185">Reference proteome</keyword>
<feature type="region of interest" description="Disordered" evidence="1">
    <location>
        <begin position="361"/>
        <end position="411"/>
    </location>
</feature>
<dbReference type="EMBL" id="SZYD01000016">
    <property type="protein sequence ID" value="KAD3337155.1"/>
    <property type="molecule type" value="Genomic_DNA"/>
</dbReference>
<feature type="region of interest" description="Disordered" evidence="1">
    <location>
        <begin position="280"/>
        <end position="299"/>
    </location>
</feature>
<dbReference type="CDD" id="cd00303">
    <property type="entry name" value="retropepsin_like"/>
    <property type="match status" value="1"/>
</dbReference>
<comment type="caution">
    <text evidence="3">The sequence shown here is derived from an EMBL/GenBank/DDBJ whole genome shotgun (WGS) entry which is preliminary data.</text>
</comment>
<feature type="region of interest" description="Disordered" evidence="1">
    <location>
        <begin position="514"/>
        <end position="549"/>
    </location>
</feature>
<feature type="compositionally biased region" description="Polar residues" evidence="1">
    <location>
        <begin position="361"/>
        <end position="379"/>
    </location>
</feature>
<feature type="region of interest" description="Disordered" evidence="1">
    <location>
        <begin position="1"/>
        <end position="60"/>
    </location>
</feature>
<dbReference type="PANTHER" id="PTHR33067:SF35">
    <property type="entry name" value="ASPARTIC PEPTIDASE DDI1-TYPE DOMAIN-CONTAINING PROTEIN"/>
    <property type="match status" value="1"/>
</dbReference>
<evidence type="ECO:0000259" key="2">
    <source>
        <dbReference type="Pfam" id="PF03732"/>
    </source>
</evidence>
<protein>
    <recommendedName>
        <fullName evidence="2">Retrotransposon gag domain-containing protein</fullName>
    </recommendedName>
</protein>
<sequence length="819" mass="89749">MPHLRSHGPPPELSLPTRSDSRDFSEGSTSEVSVSTPISASSSEHTPSSSSTSSTHSSPRFHFVSPMAERRTVHQQATAGFTGLNNPITVPNITNENLWQIPSYIMTAINNSQFNGRDDEDAPAHIARLTRICGTFNLQGATEDAIFMHLFPFSLSGQAATWLDSHPPGTFTTWVSLRDAFLKKYFPPAKAARLRDEIHSFRMAPDEPYYLAWERFQNLLSRCSQHGLSDWALVEKFYNGLTYETRARFDTSAGGHLMGKRDVAECTDMFESFAQAEYEQRSANRNSNPISSSSSSTRGVHHVNVDASVAAALEALARDVKDLKMRVDICEISRGGHATSECLVSQEQANYVGGQGRFGQSYNSSWRNPRNQTFRSSGNPPGFHSNFPQNQGQGGQSSSNNSGGTLEGGGGSNLGRIEELLTQLVAKDANTQKILHEHDILFKNQQSAFLDFQRTVGDIAKHLDEMPKGQFPGGTQPNPNAHVNAVTTRSGRGGEDVRAPVVVEKEPVVEEVELETPVGVHSRLAPASTAPSGESPKRKPATLKPTPEIDLSRVPYPARVANQKHAKEYGHFLDIFKQLKINLPFIEALQRMPKYAKFLKDLLKGKDRLGKLTEVPLSRDCSAVITNMLPEKLTDPGILTIPCLFGSDVRSHALADSGASINLMPYSLYEKLALGDLVPTSMTLSLADRSVKCPRGILENVLVKVDKFVFPVDFVVMDMEADTNVPIILGRPFLRTAKAVIDVFDGKLSLRVGDETVTFVVTKSISKGGIGEGVDKPKCGDVEEKPEVMRSFVDGEMWEAVESGSFLSEGEETSFDPPI</sequence>
<organism evidence="3 4">
    <name type="scientific">Mikania micrantha</name>
    <name type="common">bitter vine</name>
    <dbReference type="NCBI Taxonomy" id="192012"/>
    <lineage>
        <taxon>Eukaryota</taxon>
        <taxon>Viridiplantae</taxon>
        <taxon>Streptophyta</taxon>
        <taxon>Embryophyta</taxon>
        <taxon>Tracheophyta</taxon>
        <taxon>Spermatophyta</taxon>
        <taxon>Magnoliopsida</taxon>
        <taxon>eudicotyledons</taxon>
        <taxon>Gunneridae</taxon>
        <taxon>Pentapetalae</taxon>
        <taxon>asterids</taxon>
        <taxon>campanulids</taxon>
        <taxon>Asterales</taxon>
        <taxon>Asteraceae</taxon>
        <taxon>Asteroideae</taxon>
        <taxon>Heliantheae alliance</taxon>
        <taxon>Eupatorieae</taxon>
        <taxon>Mikania</taxon>
    </lineage>
</organism>
<dbReference type="InterPro" id="IPR005162">
    <property type="entry name" value="Retrotrans_gag_dom"/>
</dbReference>
<dbReference type="Pfam" id="PF13650">
    <property type="entry name" value="Asp_protease_2"/>
    <property type="match status" value="1"/>
</dbReference>
<reference evidence="3 4" key="1">
    <citation type="submission" date="2019-05" db="EMBL/GenBank/DDBJ databases">
        <title>Mikania micrantha, genome provides insights into the molecular mechanism of rapid growth.</title>
        <authorList>
            <person name="Liu B."/>
        </authorList>
    </citation>
    <scope>NUCLEOTIDE SEQUENCE [LARGE SCALE GENOMIC DNA]</scope>
    <source>
        <strain evidence="3">NLD-2019</strain>
        <tissue evidence="3">Leaf</tissue>
    </source>
</reference>
<evidence type="ECO:0000256" key="1">
    <source>
        <dbReference type="SAM" id="MobiDB-lite"/>
    </source>
</evidence>
<proteinExistence type="predicted"/>
<accession>A0A5N6M920</accession>
<feature type="compositionally biased region" description="Polar residues" evidence="1">
    <location>
        <begin position="473"/>
        <end position="490"/>
    </location>
</feature>
<dbReference type="InterPro" id="IPR001969">
    <property type="entry name" value="Aspartic_peptidase_AS"/>
</dbReference>
<feature type="compositionally biased region" description="Low complexity" evidence="1">
    <location>
        <begin position="281"/>
        <end position="298"/>
    </location>
</feature>
<dbReference type="InterPro" id="IPR021109">
    <property type="entry name" value="Peptidase_aspartic_dom_sf"/>
</dbReference>
<dbReference type="Proteomes" id="UP000326396">
    <property type="component" value="Linkage Group LG6"/>
</dbReference>
<gene>
    <name evidence="3" type="ORF">E3N88_32675</name>
</gene>
<evidence type="ECO:0000313" key="3">
    <source>
        <dbReference type="EMBL" id="KAD3337155.1"/>
    </source>
</evidence>
<evidence type="ECO:0000313" key="4">
    <source>
        <dbReference type="Proteomes" id="UP000326396"/>
    </source>
</evidence>
<feature type="region of interest" description="Disordered" evidence="1">
    <location>
        <begin position="471"/>
        <end position="499"/>
    </location>
</feature>
<dbReference type="PROSITE" id="PS00141">
    <property type="entry name" value="ASP_PROTEASE"/>
    <property type="match status" value="1"/>
</dbReference>